<evidence type="ECO:0000313" key="1">
    <source>
        <dbReference type="EMBL" id="PPR86176.1"/>
    </source>
</evidence>
<accession>A0A2P5W4Z6</accession>
<organism evidence="1 2">
    <name type="scientific">Gossypium barbadense</name>
    <name type="common">Sea Island cotton</name>
    <name type="synonym">Hibiscus barbadensis</name>
    <dbReference type="NCBI Taxonomy" id="3634"/>
    <lineage>
        <taxon>Eukaryota</taxon>
        <taxon>Viridiplantae</taxon>
        <taxon>Streptophyta</taxon>
        <taxon>Embryophyta</taxon>
        <taxon>Tracheophyta</taxon>
        <taxon>Spermatophyta</taxon>
        <taxon>Magnoliopsida</taxon>
        <taxon>eudicotyledons</taxon>
        <taxon>Gunneridae</taxon>
        <taxon>Pentapetalae</taxon>
        <taxon>rosids</taxon>
        <taxon>malvids</taxon>
        <taxon>Malvales</taxon>
        <taxon>Malvaceae</taxon>
        <taxon>Malvoideae</taxon>
        <taxon>Gossypium</taxon>
    </lineage>
</organism>
<name>A0A2P5W4Z6_GOSBA</name>
<reference evidence="1 2" key="1">
    <citation type="submission" date="2015-01" db="EMBL/GenBank/DDBJ databases">
        <title>Genome of allotetraploid Gossypium barbadense reveals genomic plasticity and fiber elongation in cotton evolution.</title>
        <authorList>
            <person name="Chen X."/>
            <person name="Liu X."/>
            <person name="Zhao B."/>
            <person name="Zheng H."/>
            <person name="Hu Y."/>
            <person name="Lu G."/>
            <person name="Yang C."/>
            <person name="Chen J."/>
            <person name="Shan C."/>
            <person name="Zhang L."/>
            <person name="Zhou Y."/>
            <person name="Wang L."/>
            <person name="Guo W."/>
            <person name="Bai Y."/>
            <person name="Ruan J."/>
            <person name="Shangguan X."/>
            <person name="Mao Y."/>
            <person name="Jiang J."/>
            <person name="Zhu Y."/>
            <person name="Lei J."/>
            <person name="Kang H."/>
            <person name="Chen S."/>
            <person name="He X."/>
            <person name="Wang R."/>
            <person name="Wang Y."/>
            <person name="Chen J."/>
            <person name="Wang L."/>
            <person name="Yu S."/>
            <person name="Wang B."/>
            <person name="Wei J."/>
            <person name="Song S."/>
            <person name="Lu X."/>
            <person name="Gao Z."/>
            <person name="Gu W."/>
            <person name="Deng X."/>
            <person name="Ma D."/>
            <person name="Wang S."/>
            <person name="Liang W."/>
            <person name="Fang L."/>
            <person name="Cai C."/>
            <person name="Zhu X."/>
            <person name="Zhou B."/>
            <person name="Zhang Y."/>
            <person name="Chen Z."/>
            <person name="Xu S."/>
            <person name="Zhu R."/>
            <person name="Wang S."/>
            <person name="Zhang T."/>
            <person name="Zhao G."/>
        </authorList>
    </citation>
    <scope>NUCLEOTIDE SEQUENCE [LARGE SCALE GENOMIC DNA]</scope>
    <source>
        <strain evidence="2">cv. Xinhai21</strain>
        <tissue evidence="1">Leaf</tissue>
    </source>
</reference>
<protein>
    <submittedName>
        <fullName evidence="1">Uncharacterized protein</fullName>
    </submittedName>
</protein>
<dbReference type="AlphaFoldDB" id="A0A2P5W4Z6"/>
<dbReference type="EMBL" id="KZ669100">
    <property type="protein sequence ID" value="PPR86176.1"/>
    <property type="molecule type" value="Genomic_DNA"/>
</dbReference>
<sequence>MVLGEVERVLTMPKEPKPQRKIKEFVTVYRVYLVRDIGRKKLRVVKSKQVVAVSTVDDGAIFSIGCGVFAVRLCGFT</sequence>
<evidence type="ECO:0000313" key="2">
    <source>
        <dbReference type="Proteomes" id="UP000239757"/>
    </source>
</evidence>
<dbReference type="Proteomes" id="UP000239757">
    <property type="component" value="Unassembled WGS sequence"/>
</dbReference>
<gene>
    <name evidence="1" type="ORF">GOBAR_AA34511</name>
</gene>
<proteinExistence type="predicted"/>